<dbReference type="AlphaFoldDB" id="A0A183QNM4"/>
<sequence>MIRNHNTVIILLSLVVIYYISIINIQSINCTTINDLLIYPKQHKKLFKIIHYLIRQCVPYCLNYGKLEKPDMPWKKCYCICPDNYYGIACEFIKNNKEINMDTTTTTTNNNNNNNDQLLSNMNNFKSNSLPYSYRRAASSSSSAAAAAASFIAHNNDQDGNDNDQQMIFVK</sequence>
<evidence type="ECO:0000313" key="1">
    <source>
        <dbReference type="Proteomes" id="UP000050792"/>
    </source>
</evidence>
<reference evidence="1" key="1">
    <citation type="submission" date="2022-06" db="EMBL/GenBank/DDBJ databases">
        <authorList>
            <person name="Berger JAMES D."/>
            <person name="Berger JAMES D."/>
        </authorList>
    </citation>
    <scope>NUCLEOTIDE SEQUENCE [LARGE SCALE GENOMIC DNA]</scope>
</reference>
<evidence type="ECO:0000313" key="2">
    <source>
        <dbReference type="WBParaSite" id="SRDH1_88260.1"/>
    </source>
</evidence>
<organism evidence="1 2">
    <name type="scientific">Schistosoma rodhaini</name>
    <dbReference type="NCBI Taxonomy" id="6188"/>
    <lineage>
        <taxon>Eukaryota</taxon>
        <taxon>Metazoa</taxon>
        <taxon>Spiralia</taxon>
        <taxon>Lophotrochozoa</taxon>
        <taxon>Platyhelminthes</taxon>
        <taxon>Trematoda</taxon>
        <taxon>Digenea</taxon>
        <taxon>Strigeidida</taxon>
        <taxon>Schistosomatoidea</taxon>
        <taxon>Schistosomatidae</taxon>
        <taxon>Schistosoma</taxon>
    </lineage>
</organism>
<accession>A0A183QNM4</accession>
<protein>
    <submittedName>
        <fullName evidence="2">EGF-like domain-containing protein</fullName>
    </submittedName>
</protein>
<keyword evidence="1" id="KW-1185">Reference proteome</keyword>
<proteinExistence type="predicted"/>
<reference evidence="2" key="2">
    <citation type="submission" date="2023-11" db="UniProtKB">
        <authorList>
            <consortium name="WormBaseParasite"/>
        </authorList>
    </citation>
    <scope>IDENTIFICATION</scope>
</reference>
<name>A0A183QNM4_9TREM</name>
<dbReference type="WBParaSite" id="SRDH1_88260.1">
    <property type="protein sequence ID" value="SRDH1_88260.1"/>
    <property type="gene ID" value="SRDH1_88260"/>
</dbReference>
<dbReference type="Proteomes" id="UP000050792">
    <property type="component" value="Unassembled WGS sequence"/>
</dbReference>